<dbReference type="InterPro" id="IPR011045">
    <property type="entry name" value="N2O_reductase_N"/>
</dbReference>
<dbReference type="KEGG" id="scy:SCATT_55220"/>
<dbReference type="PATRIC" id="fig|1003195.11.peg.6939"/>
<evidence type="ECO:0000313" key="5">
    <source>
        <dbReference type="EMBL" id="AEW97893.1"/>
    </source>
</evidence>
<name>F8JRK6_STREN</name>
<dbReference type="SUPFAM" id="SSF50974">
    <property type="entry name" value="Nitrous oxide reductase, N-terminal domain"/>
    <property type="match status" value="1"/>
</dbReference>
<evidence type="ECO:0000256" key="2">
    <source>
        <dbReference type="SAM" id="MobiDB-lite"/>
    </source>
</evidence>
<dbReference type="EMBL" id="CP003219">
    <property type="protein sequence ID" value="AEW97893.1"/>
    <property type="molecule type" value="Genomic_DNA"/>
</dbReference>
<feature type="domain" description="YNCE-like beta-propeller" evidence="4">
    <location>
        <begin position="143"/>
        <end position="426"/>
    </location>
</feature>
<dbReference type="Proteomes" id="UP000007842">
    <property type="component" value="Chromosome"/>
</dbReference>
<dbReference type="HOGENOM" id="CLU_009318_1_0_11"/>
<dbReference type="KEGG" id="sct:SCAT_5519"/>
<dbReference type="PANTHER" id="PTHR47197">
    <property type="entry name" value="PROTEIN NIRF"/>
    <property type="match status" value="1"/>
</dbReference>
<evidence type="ECO:0000256" key="3">
    <source>
        <dbReference type="SAM" id="SignalP"/>
    </source>
</evidence>
<evidence type="ECO:0000256" key="1">
    <source>
        <dbReference type="ARBA" id="ARBA00022729"/>
    </source>
</evidence>
<feature type="region of interest" description="Disordered" evidence="2">
    <location>
        <begin position="32"/>
        <end position="59"/>
    </location>
</feature>
<keyword evidence="6" id="KW-1185">Reference proteome</keyword>
<protein>
    <recommendedName>
        <fullName evidence="4">YNCE-like beta-propeller domain-containing protein</fullName>
    </recommendedName>
</protein>
<feature type="chain" id="PRO_5003378826" description="YNCE-like beta-propeller domain-containing protein" evidence="3">
    <location>
        <begin position="30"/>
        <end position="443"/>
    </location>
</feature>
<accession>G8WYC2</accession>
<organism evidence="5 6">
    <name type="scientific">Streptantibioticus cattleyicolor (strain ATCC 35852 / DSM 46488 / JCM 4925 / NBRC 14057 / NRRL 8057)</name>
    <name type="common">Streptomyces cattleya</name>
    <dbReference type="NCBI Taxonomy" id="1003195"/>
    <lineage>
        <taxon>Bacteria</taxon>
        <taxon>Bacillati</taxon>
        <taxon>Actinomycetota</taxon>
        <taxon>Actinomycetes</taxon>
        <taxon>Kitasatosporales</taxon>
        <taxon>Streptomycetaceae</taxon>
        <taxon>Streptantibioticus</taxon>
    </lineage>
</organism>
<accession>F8JRK6</accession>
<dbReference type="Pfam" id="PF21783">
    <property type="entry name" value="YNCE"/>
    <property type="match status" value="1"/>
</dbReference>
<dbReference type="PANTHER" id="PTHR47197:SF3">
    <property type="entry name" value="DIHYDRO-HEME D1 DEHYDROGENASE"/>
    <property type="match status" value="1"/>
</dbReference>
<evidence type="ECO:0000313" key="6">
    <source>
        <dbReference type="Proteomes" id="UP000007842"/>
    </source>
</evidence>
<evidence type="ECO:0000259" key="4">
    <source>
        <dbReference type="Pfam" id="PF21783"/>
    </source>
</evidence>
<keyword evidence="1 3" id="KW-0732">Signal</keyword>
<reference evidence="6" key="1">
    <citation type="submission" date="2011-12" db="EMBL/GenBank/DDBJ databases">
        <title>Complete genome sequence of Streptomyces cattleya strain DSM 46488.</title>
        <authorList>
            <person name="Ou H.-Y."/>
            <person name="Li P."/>
            <person name="Zhao C."/>
            <person name="O'Hagan D."/>
            <person name="Deng Z."/>
        </authorList>
    </citation>
    <scope>NUCLEOTIDE SEQUENCE [LARGE SCALE GENOMIC DNA]</scope>
    <source>
        <strain evidence="6">ATCC 35852 / DSM 46488 / JCM 4925 / NBRC 14057 / NRRL 8057</strain>
    </source>
</reference>
<dbReference type="eggNOG" id="COG3391">
    <property type="taxonomic scope" value="Bacteria"/>
</dbReference>
<dbReference type="Gene3D" id="2.130.10.10">
    <property type="entry name" value="YVTN repeat-like/Quinoprotein amine dehydrogenase"/>
    <property type="match status" value="3"/>
</dbReference>
<dbReference type="RefSeq" id="WP_014146221.1">
    <property type="nucleotide sequence ID" value="NC_016111.1"/>
</dbReference>
<dbReference type="OrthoDB" id="145213at2"/>
<gene>
    <name evidence="5" type="ordered locus">SCATT_55220</name>
</gene>
<sequence length="443" mass="46641">MRVNRLRVVMLSGAVLTAAGFAALAGAMAAPDGPAADGGRATASRPPSAAGDPRATLSLPLPPDRAAAGGRYLGGAAGPVHAGGLDRLISPDRPRDPAAGELYGGTRAGMFSPAVAGDRELVYVPNSGETGMGGTNPSASKDRDTVTVIDPHTFKAVGHFPVGRLPQHVTPSWDLKTLWADASGSNQLVPIDPRTAKPGRPVPVDAPYNLYFTPDGRSAIVMAERRNRLDIRDPHTMRLRRSVDVPCDGINHADFSADGRYFIATCEFSGQLLKYDTDSLKLLGTLPLGTRSMPQDIRLGPDGRTFFVAGFHDGGLIPVDGTTLRKGALIRTGAGAHGIYPSRDGKVLYVSNRQAGSVTVVDPGHGKAVAQWRIPGGGSPDMGGVTADGRQLWLSGRDNDEVYVFATDSGRMVRRIHVGANPHGLAVFPQPGRYSLGHTGNYR</sequence>
<feature type="compositionally biased region" description="Low complexity" evidence="2">
    <location>
        <begin position="32"/>
        <end position="43"/>
    </location>
</feature>
<dbReference type="InterPro" id="IPR048433">
    <property type="entry name" value="YNCE-like_beta-prop"/>
</dbReference>
<dbReference type="AlphaFoldDB" id="F8JRK6"/>
<dbReference type="STRING" id="1003195.SCATT_55220"/>
<dbReference type="InterPro" id="IPR015943">
    <property type="entry name" value="WD40/YVTN_repeat-like_dom_sf"/>
</dbReference>
<dbReference type="InterPro" id="IPR051200">
    <property type="entry name" value="Host-pathogen_enzymatic-act"/>
</dbReference>
<feature type="signal peptide" evidence="3">
    <location>
        <begin position="1"/>
        <end position="29"/>
    </location>
</feature>
<proteinExistence type="predicted"/>